<evidence type="ECO:0000313" key="6">
    <source>
        <dbReference type="Proteomes" id="UP000281975"/>
    </source>
</evidence>
<dbReference type="InterPro" id="IPR003660">
    <property type="entry name" value="HAMP_dom"/>
</dbReference>
<organism evidence="5 6">
    <name type="scientific">Kushneria sinocarnis</name>
    <dbReference type="NCBI Taxonomy" id="595502"/>
    <lineage>
        <taxon>Bacteria</taxon>
        <taxon>Pseudomonadati</taxon>
        <taxon>Pseudomonadota</taxon>
        <taxon>Gammaproteobacteria</taxon>
        <taxon>Oceanospirillales</taxon>
        <taxon>Halomonadaceae</taxon>
        <taxon>Kushneria</taxon>
    </lineage>
</organism>
<feature type="transmembrane region" description="Helical" evidence="1">
    <location>
        <begin position="12"/>
        <end position="36"/>
    </location>
</feature>
<name>A0A420X165_9GAMM</name>
<dbReference type="SUPFAM" id="SSF55785">
    <property type="entry name" value="PYP-like sensor domain (PAS domain)"/>
    <property type="match status" value="1"/>
</dbReference>
<dbReference type="RefSeq" id="WP_121170604.1">
    <property type="nucleotide sequence ID" value="NZ_RBIN01000001.1"/>
</dbReference>
<sequence>MAHLIELFRTRLALRTAAIILLMVALLGAGFLVLAVEIRADSEQRAQYTRIEELLSTVERTTQIACFLGDRELAGEVADGLLVNRIVREVRIIRQTGDVLADARSEQGRTGPAISRAVYSPFEQAQPLCRIALIPDQQRIDDAVFEASRFLAVALLLQLAGVGLCVVLVVVHFVTRPITGISHRLSRLEAETGHKLQAPRGNQHDEIGQLVASVNAMIDHLVSSLSEERRLRLEREVEERRYRTIFDSVEAGIFELDGEGRIVVANPAFRRLFRLAEECDPVRRRVALTELAGDGGPSIEELVHHSEPGRARQWELALGSGTLRRWISILLNRLEEGRLQGVAHDITERKMATDAAERLAITDPLTGLGNRLGMERRLAVIARHHRLYPERPHALVVLDFDHFKHVNDTWGHQAGDRVLEHVAALLTTLVGQRDYLARQGGDEFVMVLEGQGQRDQVAALLARFIELLADPIELDEEVRIRMGASIGVAILGLDTEDVQEALHFADQAMYRAKRAGRNNWRFHQTTSELSG</sequence>
<comment type="caution">
    <text evidence="5">The sequence shown here is derived from an EMBL/GenBank/DDBJ whole genome shotgun (WGS) entry which is preliminary data.</text>
</comment>
<dbReference type="PANTHER" id="PTHR46663">
    <property type="entry name" value="DIGUANYLATE CYCLASE DGCT-RELATED"/>
    <property type="match status" value="1"/>
</dbReference>
<dbReference type="InterPro" id="IPR000014">
    <property type="entry name" value="PAS"/>
</dbReference>
<dbReference type="InterPro" id="IPR035965">
    <property type="entry name" value="PAS-like_dom_sf"/>
</dbReference>
<dbReference type="Proteomes" id="UP000281975">
    <property type="component" value="Unassembled WGS sequence"/>
</dbReference>
<proteinExistence type="predicted"/>
<dbReference type="PANTHER" id="PTHR46663:SF3">
    <property type="entry name" value="SLL0267 PROTEIN"/>
    <property type="match status" value="1"/>
</dbReference>
<keyword evidence="1" id="KW-0472">Membrane</keyword>
<dbReference type="SUPFAM" id="SSF158472">
    <property type="entry name" value="HAMP domain-like"/>
    <property type="match status" value="1"/>
</dbReference>
<keyword evidence="1" id="KW-0812">Transmembrane</keyword>
<dbReference type="GO" id="GO:0016020">
    <property type="term" value="C:membrane"/>
    <property type="evidence" value="ECO:0007669"/>
    <property type="project" value="InterPro"/>
</dbReference>
<dbReference type="InterPro" id="IPR052163">
    <property type="entry name" value="DGC-Regulatory_Protein"/>
</dbReference>
<evidence type="ECO:0000256" key="1">
    <source>
        <dbReference type="SAM" id="Phobius"/>
    </source>
</evidence>
<dbReference type="OrthoDB" id="8929028at2"/>
<dbReference type="InterPro" id="IPR043128">
    <property type="entry name" value="Rev_trsase/Diguanyl_cyclase"/>
</dbReference>
<dbReference type="InterPro" id="IPR029787">
    <property type="entry name" value="Nucleotide_cyclase"/>
</dbReference>
<dbReference type="Gene3D" id="3.30.70.270">
    <property type="match status" value="1"/>
</dbReference>
<dbReference type="SUPFAM" id="SSF55073">
    <property type="entry name" value="Nucleotide cyclase"/>
    <property type="match status" value="1"/>
</dbReference>
<feature type="domain" description="HAMP" evidence="3">
    <location>
        <begin position="172"/>
        <end position="226"/>
    </location>
</feature>
<dbReference type="PROSITE" id="PS50112">
    <property type="entry name" value="PAS"/>
    <property type="match status" value="1"/>
</dbReference>
<accession>A0A420X165</accession>
<dbReference type="SMART" id="SM00304">
    <property type="entry name" value="HAMP"/>
    <property type="match status" value="1"/>
</dbReference>
<keyword evidence="1" id="KW-1133">Transmembrane helix</keyword>
<evidence type="ECO:0000259" key="2">
    <source>
        <dbReference type="PROSITE" id="PS50112"/>
    </source>
</evidence>
<dbReference type="Pfam" id="PF00990">
    <property type="entry name" value="GGDEF"/>
    <property type="match status" value="1"/>
</dbReference>
<dbReference type="PROSITE" id="PS50887">
    <property type="entry name" value="GGDEF"/>
    <property type="match status" value="1"/>
</dbReference>
<protein>
    <submittedName>
        <fullName evidence="5">PAS domain S-box-containing protein/diguanylate cyclase (GGDEF)-like protein</fullName>
    </submittedName>
</protein>
<feature type="domain" description="GGDEF" evidence="4">
    <location>
        <begin position="391"/>
        <end position="525"/>
    </location>
</feature>
<dbReference type="GO" id="GO:0007165">
    <property type="term" value="P:signal transduction"/>
    <property type="evidence" value="ECO:0007669"/>
    <property type="project" value="InterPro"/>
</dbReference>
<dbReference type="Gene3D" id="6.10.340.10">
    <property type="match status" value="1"/>
</dbReference>
<evidence type="ECO:0000259" key="4">
    <source>
        <dbReference type="PROSITE" id="PS50887"/>
    </source>
</evidence>
<dbReference type="PROSITE" id="PS50885">
    <property type="entry name" value="HAMP"/>
    <property type="match status" value="1"/>
</dbReference>
<dbReference type="NCBIfam" id="TIGR00254">
    <property type="entry name" value="GGDEF"/>
    <property type="match status" value="1"/>
</dbReference>
<keyword evidence="6" id="KW-1185">Reference proteome</keyword>
<evidence type="ECO:0000313" key="5">
    <source>
        <dbReference type="EMBL" id="RKR07490.1"/>
    </source>
</evidence>
<dbReference type="InterPro" id="IPR000160">
    <property type="entry name" value="GGDEF_dom"/>
</dbReference>
<evidence type="ECO:0000259" key="3">
    <source>
        <dbReference type="PROSITE" id="PS50885"/>
    </source>
</evidence>
<dbReference type="NCBIfam" id="TIGR00229">
    <property type="entry name" value="sensory_box"/>
    <property type="match status" value="1"/>
</dbReference>
<dbReference type="SMART" id="SM00267">
    <property type="entry name" value="GGDEF"/>
    <property type="match status" value="1"/>
</dbReference>
<dbReference type="AlphaFoldDB" id="A0A420X165"/>
<feature type="domain" description="PAS" evidence="2">
    <location>
        <begin position="238"/>
        <end position="278"/>
    </location>
</feature>
<dbReference type="CDD" id="cd01949">
    <property type="entry name" value="GGDEF"/>
    <property type="match status" value="1"/>
</dbReference>
<dbReference type="Pfam" id="PF13188">
    <property type="entry name" value="PAS_8"/>
    <property type="match status" value="1"/>
</dbReference>
<dbReference type="EMBL" id="RBIN01000001">
    <property type="protein sequence ID" value="RKR07490.1"/>
    <property type="molecule type" value="Genomic_DNA"/>
</dbReference>
<gene>
    <name evidence="5" type="ORF">C7446_0302</name>
</gene>
<dbReference type="SMART" id="SM00091">
    <property type="entry name" value="PAS"/>
    <property type="match status" value="1"/>
</dbReference>
<feature type="transmembrane region" description="Helical" evidence="1">
    <location>
        <begin position="150"/>
        <end position="174"/>
    </location>
</feature>
<reference evidence="5 6" key="1">
    <citation type="submission" date="2018-10" db="EMBL/GenBank/DDBJ databases">
        <title>Genomic Encyclopedia of Type Strains, Phase IV (KMG-IV): sequencing the most valuable type-strain genomes for metagenomic binning, comparative biology and taxonomic classification.</title>
        <authorList>
            <person name="Goeker M."/>
        </authorList>
    </citation>
    <scope>NUCLEOTIDE SEQUENCE [LARGE SCALE GENOMIC DNA]</scope>
    <source>
        <strain evidence="5 6">DSM 23229</strain>
    </source>
</reference>
<dbReference type="Gene3D" id="3.30.450.20">
    <property type="entry name" value="PAS domain"/>
    <property type="match status" value="1"/>
</dbReference>